<evidence type="ECO:0000256" key="1">
    <source>
        <dbReference type="SAM" id="MobiDB-lite"/>
    </source>
</evidence>
<dbReference type="RefSeq" id="WP_129820834.1">
    <property type="nucleotide sequence ID" value="NZ_CP048261.1"/>
</dbReference>
<dbReference type="Proteomes" id="UP000011074">
    <property type="component" value="Chromosome"/>
</dbReference>
<gene>
    <name evidence="2" type="ORF">SRIM_012395</name>
</gene>
<organism evidence="2 3">
    <name type="scientific">Streptomyces rimosus subsp. rimosus (strain ATCC 10970 / DSM 40260 / JCM 4667 / NRRL 2234)</name>
    <dbReference type="NCBI Taxonomy" id="1265868"/>
    <lineage>
        <taxon>Bacteria</taxon>
        <taxon>Bacillati</taxon>
        <taxon>Actinomycetota</taxon>
        <taxon>Actinomycetes</taxon>
        <taxon>Kitasatosporales</taxon>
        <taxon>Streptomycetaceae</taxon>
        <taxon>Streptomyces</taxon>
    </lineage>
</organism>
<dbReference type="EMBL" id="CP048261">
    <property type="protein sequence ID" value="QST80873.1"/>
    <property type="molecule type" value="Genomic_DNA"/>
</dbReference>
<dbReference type="AlphaFoldDB" id="A0A8A1UK20"/>
<accession>A0A8A1UK20</accession>
<reference evidence="2" key="3">
    <citation type="journal article" date="2021" name="bioRxiv">
        <title>Bilateral symmetry of linear streptomycete chromosomes.</title>
        <authorList>
            <person name="Algora-Gallardo L."/>
            <person name="Schniete J.K."/>
            <person name="Mark D.R."/>
            <person name="Hunter I.S."/>
            <person name="Herron P.R."/>
        </authorList>
    </citation>
    <scope>NUCLEOTIDE SEQUENCE</scope>
    <source>
        <strain evidence="2">ATCC 10970</strain>
    </source>
</reference>
<proteinExistence type="predicted"/>
<feature type="region of interest" description="Disordered" evidence="1">
    <location>
        <begin position="75"/>
        <end position="107"/>
    </location>
</feature>
<dbReference type="GeneID" id="66854755"/>
<reference evidence="2" key="2">
    <citation type="submission" date="2020-01" db="EMBL/GenBank/DDBJ databases">
        <authorList>
            <person name="Algora L."/>
            <person name="Schniete J.K."/>
            <person name="MacFadyen A."/>
            <person name="Hoskisson P.A."/>
            <person name="Hunter I.S."/>
            <person name="Herron P.R."/>
        </authorList>
    </citation>
    <scope>NUCLEOTIDE SEQUENCE</scope>
    <source>
        <strain evidence="2">ATCC 10970</strain>
    </source>
</reference>
<protein>
    <submittedName>
        <fullName evidence="2">Uncharacterized protein</fullName>
    </submittedName>
</protein>
<name>A0A8A1UK20_STRR1</name>
<evidence type="ECO:0000313" key="3">
    <source>
        <dbReference type="Proteomes" id="UP000011074"/>
    </source>
</evidence>
<sequence>MSRMYALSPSRGGSASAGHPLRKFTRAAVVTVVAAGTVLAAVPGALACPEHDQAAGGYSCRVAFTSFFPSPSGATSGEGVYAHGQKDPSGRTCDNGEWERPYRPSDT</sequence>
<feature type="compositionally biased region" description="Basic and acidic residues" evidence="1">
    <location>
        <begin position="97"/>
        <end position="107"/>
    </location>
</feature>
<reference evidence="2" key="1">
    <citation type="submission" date="2012-12" db="EMBL/GenBank/DDBJ databases">
        <authorList>
            <person name="Pethick F.E."/>
            <person name="MacFadyen A.C."/>
            <person name="Tang Z."/>
            <person name="Sangal V."/>
            <person name="Tze-Tze L."/>
            <person name="Chu J."/>
            <person name="Guo M."/>
            <person name="Kirby R."/>
            <person name="Hoskisson P.A."/>
            <person name="Herron P.R."/>
            <person name="Hunter I.S."/>
        </authorList>
    </citation>
    <scope>NUCLEOTIDE SEQUENCE</scope>
    <source>
        <strain evidence="2">ATCC 10970</strain>
    </source>
</reference>
<evidence type="ECO:0000313" key="2">
    <source>
        <dbReference type="EMBL" id="QST80873.1"/>
    </source>
</evidence>